<dbReference type="InterPro" id="IPR036249">
    <property type="entry name" value="Thioredoxin-like_sf"/>
</dbReference>
<dbReference type="Gene3D" id="2.120.10.30">
    <property type="entry name" value="TolB, C-terminal domain"/>
    <property type="match status" value="2"/>
</dbReference>
<dbReference type="KEGG" id="btab:109032404"/>
<evidence type="ECO:0000313" key="4">
    <source>
        <dbReference type="EMBL" id="CAH0383483.1"/>
    </source>
</evidence>
<dbReference type="PANTHER" id="PTHR46388">
    <property type="entry name" value="NHL REPEAT-CONTAINING PROTEIN 2"/>
    <property type="match status" value="1"/>
</dbReference>
<dbReference type="InterPro" id="IPR012336">
    <property type="entry name" value="Thioredoxin-like_fold"/>
</dbReference>
<dbReference type="EMBL" id="OU963871">
    <property type="protein sequence ID" value="CAH0383483.1"/>
    <property type="molecule type" value="Genomic_DNA"/>
</dbReference>
<accession>A0A9P0EXN4</accession>
<evidence type="ECO:0000256" key="2">
    <source>
        <dbReference type="PROSITE-ProRule" id="PRU00504"/>
    </source>
</evidence>
<proteinExistence type="predicted"/>
<sequence length="688" mass="76072">MENTMDAVFDASMSLVGEFSNFDGNTDDRNKLIWSFLEKIHRDKNLDKVSDFRNGLEWMNTTQPLSLHKDLKGKIIILDFFTYCCINCMHILPDLKALENAFPVERGLVVIGVHSAKFANERNTQNIVDAVQRYEISHPVVNDNGEQMWHQLCVNCWPTLIVIAPDLRPLLVLQGEGHRSLLFALIEKAVEFYSKEGILSNHRLTQIQITKSFNASKLSYPGKIATHENSVTFSDSGNHRIILIQKFGSAEEKILTIGGIVSGFKDGSFSDARFHSPQGVAFLDDNTVIVADTENHALRKIDLKCNKVETLSGTGAQGFNRIGGKKGTNQILSSPWDVCINSEKTIVFIAMAGLHQIWAYFLADTSLWGRSYSQGVCAAVAGNGKEENRNNLYPMSSAFAQPSGICISDETNAMFIADSESSSIRAIELGSGKVKAVVGGARDPHNLFAFGDTDGVGTTAQLQHPLGVAWNQNNQKLYVADTYNHKIKEINVKENSARTLKVDQTLKEPTGLCFFGQKMLIADTNNHRILKYDPESGKTEIVNIKLEACKPSAKCKNIAKLDKISISPKGGSLKMNLSVILPNGCSITKGAPSKWLLSPPDTWKTIKAGSEEFQLTDQFEFQVPEQTTEIKSSNLTAQVPLIALKCFVYYCTPTSTCSQHEFSILLEISYEEEASSNASYDFSHSIIS</sequence>
<feature type="repeat" description="NHL" evidence="2">
    <location>
        <begin position="263"/>
        <end position="304"/>
    </location>
</feature>
<dbReference type="CDD" id="cd14951">
    <property type="entry name" value="NHL-2_like"/>
    <property type="match status" value="1"/>
</dbReference>
<evidence type="ECO:0000259" key="3">
    <source>
        <dbReference type="PROSITE" id="PS51352"/>
    </source>
</evidence>
<dbReference type="Pfam" id="PF13905">
    <property type="entry name" value="Thioredoxin_8"/>
    <property type="match status" value="1"/>
</dbReference>
<dbReference type="SUPFAM" id="SSF52833">
    <property type="entry name" value="Thioredoxin-like"/>
    <property type="match status" value="1"/>
</dbReference>
<dbReference type="SUPFAM" id="SSF101898">
    <property type="entry name" value="NHL repeat"/>
    <property type="match status" value="1"/>
</dbReference>
<dbReference type="Proteomes" id="UP001152759">
    <property type="component" value="Chromosome 10"/>
</dbReference>
<protein>
    <recommendedName>
        <fullName evidence="3">Thioredoxin domain-containing protein</fullName>
    </recommendedName>
</protein>
<organism evidence="4 5">
    <name type="scientific">Bemisia tabaci</name>
    <name type="common">Sweetpotato whitefly</name>
    <name type="synonym">Aleurodes tabaci</name>
    <dbReference type="NCBI Taxonomy" id="7038"/>
    <lineage>
        <taxon>Eukaryota</taxon>
        <taxon>Metazoa</taxon>
        <taxon>Ecdysozoa</taxon>
        <taxon>Arthropoda</taxon>
        <taxon>Hexapoda</taxon>
        <taxon>Insecta</taxon>
        <taxon>Pterygota</taxon>
        <taxon>Neoptera</taxon>
        <taxon>Paraneoptera</taxon>
        <taxon>Hemiptera</taxon>
        <taxon>Sternorrhyncha</taxon>
        <taxon>Aleyrodoidea</taxon>
        <taxon>Aleyrodidae</taxon>
        <taxon>Aleyrodinae</taxon>
        <taxon>Bemisia</taxon>
    </lineage>
</organism>
<dbReference type="PROSITE" id="PS51125">
    <property type="entry name" value="NHL"/>
    <property type="match status" value="1"/>
</dbReference>
<evidence type="ECO:0000256" key="1">
    <source>
        <dbReference type="ARBA" id="ARBA00022737"/>
    </source>
</evidence>
<dbReference type="Gene3D" id="3.40.30.10">
    <property type="entry name" value="Glutaredoxin"/>
    <property type="match status" value="1"/>
</dbReference>
<gene>
    <name evidence="4" type="ORF">BEMITA_LOCUS2927</name>
</gene>
<feature type="domain" description="Thioredoxin" evidence="3">
    <location>
        <begin position="43"/>
        <end position="191"/>
    </location>
</feature>
<dbReference type="Pfam" id="PF01436">
    <property type="entry name" value="NHL"/>
    <property type="match status" value="2"/>
</dbReference>
<dbReference type="InterPro" id="IPR045302">
    <property type="entry name" value="NHL2_NHL_rpt_dom"/>
</dbReference>
<keyword evidence="5" id="KW-1185">Reference proteome</keyword>
<dbReference type="InterPro" id="IPR013766">
    <property type="entry name" value="Thioredoxin_domain"/>
</dbReference>
<evidence type="ECO:0000313" key="5">
    <source>
        <dbReference type="Proteomes" id="UP001152759"/>
    </source>
</evidence>
<dbReference type="PROSITE" id="PS51352">
    <property type="entry name" value="THIOREDOXIN_2"/>
    <property type="match status" value="1"/>
</dbReference>
<keyword evidence="1" id="KW-0677">Repeat</keyword>
<dbReference type="InterPro" id="IPR001258">
    <property type="entry name" value="NHL_repeat"/>
</dbReference>
<dbReference type="PANTHER" id="PTHR46388:SF2">
    <property type="entry name" value="NHL REPEAT-CONTAINING PROTEIN 2"/>
    <property type="match status" value="1"/>
</dbReference>
<reference evidence="4" key="1">
    <citation type="submission" date="2021-12" db="EMBL/GenBank/DDBJ databases">
        <authorList>
            <person name="King R."/>
        </authorList>
    </citation>
    <scope>NUCLEOTIDE SEQUENCE</scope>
</reference>
<name>A0A9P0EXN4_BEMTA</name>
<dbReference type="InterPro" id="IPR011042">
    <property type="entry name" value="6-blade_b-propeller_TolB-like"/>
</dbReference>
<dbReference type="AlphaFoldDB" id="A0A9P0EXN4"/>